<dbReference type="Pfam" id="PF24068">
    <property type="entry name" value="TPD1_C"/>
    <property type="match status" value="1"/>
</dbReference>
<gene>
    <name evidence="3" type="ORF">LUZ62_090490</name>
</gene>
<organism evidence="3 4">
    <name type="scientific">Rhynchospora pubera</name>
    <dbReference type="NCBI Taxonomy" id="906938"/>
    <lineage>
        <taxon>Eukaryota</taxon>
        <taxon>Viridiplantae</taxon>
        <taxon>Streptophyta</taxon>
        <taxon>Embryophyta</taxon>
        <taxon>Tracheophyta</taxon>
        <taxon>Spermatophyta</taxon>
        <taxon>Magnoliopsida</taxon>
        <taxon>Liliopsida</taxon>
        <taxon>Poales</taxon>
        <taxon>Cyperaceae</taxon>
        <taxon>Cyperoideae</taxon>
        <taxon>Rhynchosporeae</taxon>
        <taxon>Rhynchospora</taxon>
    </lineage>
</organism>
<evidence type="ECO:0000313" key="4">
    <source>
        <dbReference type="Proteomes" id="UP001140206"/>
    </source>
</evidence>
<dbReference type="PANTHER" id="PTHR33184">
    <property type="entry name" value="PROTEIN TAPETUM DETERMINANT 1-LIKE-RELATED"/>
    <property type="match status" value="1"/>
</dbReference>
<dbReference type="PANTHER" id="PTHR33184:SF72">
    <property type="entry name" value="BETA-1,3-N-ACETYLGLUCOSAMINYLTRANSFERASE FAMILY PROTEIN"/>
    <property type="match status" value="1"/>
</dbReference>
<keyword evidence="1 2" id="KW-0732">Signal</keyword>
<comment type="caution">
    <text evidence="3">The sequence shown here is derived from an EMBL/GenBank/DDBJ whole genome shotgun (WGS) entry which is preliminary data.</text>
</comment>
<feature type="chain" id="PRO_5043899897" evidence="2">
    <location>
        <begin position="24"/>
        <end position="122"/>
    </location>
</feature>
<dbReference type="AlphaFoldDB" id="A0AAV8CKT0"/>
<keyword evidence="4" id="KW-1185">Reference proteome</keyword>
<evidence type="ECO:0000256" key="1">
    <source>
        <dbReference type="ARBA" id="ARBA00022729"/>
    </source>
</evidence>
<accession>A0AAV8CKT0</accession>
<dbReference type="InterPro" id="IPR040361">
    <property type="entry name" value="TPD1"/>
</dbReference>
<feature type="signal peptide" evidence="2">
    <location>
        <begin position="1"/>
        <end position="23"/>
    </location>
</feature>
<sequence>MAVLFKLLTVSIVIACFICSGQAQCSLSNVIIKQSNTGVWIHGKPEIQATINSACPCQQYNVTFDVAGFQTTEEVDPNILNSNGLVYNGNALPKADEEGLKFKYAWDSLFLFKPISSQIACS</sequence>
<reference evidence="3" key="1">
    <citation type="submission" date="2022-08" db="EMBL/GenBank/DDBJ databases">
        <authorList>
            <person name="Marques A."/>
        </authorList>
    </citation>
    <scope>NUCLEOTIDE SEQUENCE</scope>
    <source>
        <strain evidence="3">RhyPub2mFocal</strain>
        <tissue evidence="3">Leaves</tissue>
    </source>
</reference>
<evidence type="ECO:0000313" key="3">
    <source>
        <dbReference type="EMBL" id="KAJ4756085.1"/>
    </source>
</evidence>
<protein>
    <submittedName>
        <fullName evidence="3">Uncharacterized protein</fullName>
    </submittedName>
</protein>
<proteinExistence type="predicted"/>
<name>A0AAV8CKT0_9POAL</name>
<dbReference type="Proteomes" id="UP001140206">
    <property type="component" value="Chromosome 5"/>
</dbReference>
<dbReference type="EMBL" id="JAMFTS010000005">
    <property type="protein sequence ID" value="KAJ4756085.1"/>
    <property type="molecule type" value="Genomic_DNA"/>
</dbReference>
<evidence type="ECO:0000256" key="2">
    <source>
        <dbReference type="SAM" id="SignalP"/>
    </source>
</evidence>
<dbReference type="GO" id="GO:0001709">
    <property type="term" value="P:cell fate determination"/>
    <property type="evidence" value="ECO:0007669"/>
    <property type="project" value="TreeGrafter"/>
</dbReference>